<keyword evidence="5" id="KW-0560">Oxidoreductase</keyword>
<dbReference type="Proteomes" id="UP000886520">
    <property type="component" value="Chromosome 24"/>
</dbReference>
<comment type="cofactor">
    <cofactor evidence="1">
        <name>Cu(2+)</name>
        <dbReference type="ChEBI" id="CHEBI:29036"/>
    </cofactor>
</comment>
<feature type="domain" description="Tyrosinase copper-binding" evidence="8">
    <location>
        <begin position="65"/>
        <end position="76"/>
    </location>
</feature>
<protein>
    <recommendedName>
        <fullName evidence="8">Tyrosinase copper-binding domain-containing protein</fullName>
    </recommendedName>
</protein>
<dbReference type="InterPro" id="IPR022739">
    <property type="entry name" value="Polyphenol_oxidase_cen"/>
</dbReference>
<dbReference type="Pfam" id="PF12142">
    <property type="entry name" value="PPO1_DWL"/>
    <property type="match status" value="1"/>
</dbReference>
<dbReference type="Pfam" id="PF00264">
    <property type="entry name" value="Tyrosinase"/>
    <property type="match status" value="1"/>
</dbReference>
<evidence type="ECO:0000313" key="10">
    <source>
        <dbReference type="Proteomes" id="UP000886520"/>
    </source>
</evidence>
<evidence type="ECO:0000256" key="7">
    <source>
        <dbReference type="ARBA" id="ARBA00023157"/>
    </source>
</evidence>
<proteinExistence type="inferred from homology"/>
<evidence type="ECO:0000313" key="9">
    <source>
        <dbReference type="EMBL" id="KAI5060330.1"/>
    </source>
</evidence>
<keyword evidence="3" id="KW-0479">Metal-binding</keyword>
<evidence type="ECO:0000256" key="2">
    <source>
        <dbReference type="ARBA" id="ARBA00009928"/>
    </source>
</evidence>
<dbReference type="PANTHER" id="PTHR11474">
    <property type="entry name" value="TYROSINASE FAMILY MEMBER"/>
    <property type="match status" value="1"/>
</dbReference>
<evidence type="ECO:0000256" key="4">
    <source>
        <dbReference type="ARBA" id="ARBA00022784"/>
    </source>
</evidence>
<dbReference type="InterPro" id="IPR022740">
    <property type="entry name" value="Polyphenol_oxidase_C"/>
</dbReference>
<evidence type="ECO:0000256" key="3">
    <source>
        <dbReference type="ARBA" id="ARBA00022723"/>
    </source>
</evidence>
<dbReference type="SUPFAM" id="SSF48056">
    <property type="entry name" value="Di-copper centre-containing domain"/>
    <property type="match status" value="1"/>
</dbReference>
<evidence type="ECO:0000256" key="1">
    <source>
        <dbReference type="ARBA" id="ARBA00001973"/>
    </source>
</evidence>
<dbReference type="AlphaFoldDB" id="A0A9D4U3G7"/>
<sequence>MYRTMIQEAGSQEKFFGKPYRHGDSAYPGPASAEDEPHGTVHEWTGDYTQVGWKDMGALYASGRDPIFYSHHTQIDRMWEVWCSFDGNHNLRDEDFLNTEFVFYDENAELVRVRAGDALDTKALGYVYQDLDLPWKDSVPVRLSRGVATLTPNDTICMLASPIDKPCSVLLQRDPSWPAPNSSTSTTEYLVINGTTWPEGFQSFFTIYLNLPSANNGTTMGCPEYVGCHRAVDQVRLFNFAANTRPSISIDITSRIRDLSLTHQDYVVVTLVPKFGSTNGPSAPATISGSIAIQYR</sequence>
<dbReference type="GO" id="GO:0046872">
    <property type="term" value="F:metal ion binding"/>
    <property type="evidence" value="ECO:0007669"/>
    <property type="project" value="UniProtKB-KW"/>
</dbReference>
<evidence type="ECO:0000256" key="5">
    <source>
        <dbReference type="ARBA" id="ARBA00023002"/>
    </source>
</evidence>
<dbReference type="InterPro" id="IPR008922">
    <property type="entry name" value="Di-copper_centre_dom_sf"/>
</dbReference>
<dbReference type="Gene3D" id="1.10.1280.10">
    <property type="entry name" value="Di-copper center containing domain from catechol oxidase"/>
    <property type="match status" value="1"/>
</dbReference>
<dbReference type="PRINTS" id="PR00092">
    <property type="entry name" value="TYROSINASE"/>
</dbReference>
<dbReference type="OrthoDB" id="6132182at2759"/>
<accession>A0A9D4U3G7</accession>
<dbReference type="InterPro" id="IPR050316">
    <property type="entry name" value="Tyrosinase/Hemocyanin"/>
</dbReference>
<name>A0A9D4U3G7_ADICA</name>
<comment type="similarity">
    <text evidence="2">Belongs to the tyrosinase family.</text>
</comment>
<dbReference type="InterPro" id="IPR002227">
    <property type="entry name" value="Tyrosinase_Cu-bd"/>
</dbReference>
<organism evidence="9 10">
    <name type="scientific">Adiantum capillus-veneris</name>
    <name type="common">Maidenhair fern</name>
    <dbReference type="NCBI Taxonomy" id="13818"/>
    <lineage>
        <taxon>Eukaryota</taxon>
        <taxon>Viridiplantae</taxon>
        <taxon>Streptophyta</taxon>
        <taxon>Embryophyta</taxon>
        <taxon>Tracheophyta</taxon>
        <taxon>Polypodiopsida</taxon>
        <taxon>Polypodiidae</taxon>
        <taxon>Polypodiales</taxon>
        <taxon>Pteridineae</taxon>
        <taxon>Pteridaceae</taxon>
        <taxon>Vittarioideae</taxon>
        <taxon>Adiantum</taxon>
    </lineage>
</organism>
<keyword evidence="7" id="KW-1015">Disulfide bond</keyword>
<reference evidence="9" key="1">
    <citation type="submission" date="2021-01" db="EMBL/GenBank/DDBJ databases">
        <title>Adiantum capillus-veneris genome.</title>
        <authorList>
            <person name="Fang Y."/>
            <person name="Liao Q."/>
        </authorList>
    </citation>
    <scope>NUCLEOTIDE SEQUENCE</scope>
    <source>
        <strain evidence="9">H3</strain>
        <tissue evidence="9">Leaf</tissue>
    </source>
</reference>
<gene>
    <name evidence="9" type="ORF">GOP47_0024750</name>
</gene>
<comment type="caution">
    <text evidence="9">The sequence shown here is derived from an EMBL/GenBank/DDBJ whole genome shotgun (WGS) entry which is preliminary data.</text>
</comment>
<dbReference type="Pfam" id="PF12143">
    <property type="entry name" value="PPO1_KFDV"/>
    <property type="match status" value="1"/>
</dbReference>
<evidence type="ECO:0000256" key="6">
    <source>
        <dbReference type="ARBA" id="ARBA00023008"/>
    </source>
</evidence>
<dbReference type="PROSITE" id="PS00498">
    <property type="entry name" value="TYROSINASE_2"/>
    <property type="match status" value="1"/>
</dbReference>
<keyword evidence="6" id="KW-0186">Copper</keyword>
<keyword evidence="10" id="KW-1185">Reference proteome</keyword>
<dbReference type="GO" id="GO:0004097">
    <property type="term" value="F:catechol oxidase activity"/>
    <property type="evidence" value="ECO:0007669"/>
    <property type="project" value="InterPro"/>
</dbReference>
<dbReference type="PANTHER" id="PTHR11474:SF76">
    <property type="entry name" value="SHKT DOMAIN-CONTAINING PROTEIN"/>
    <property type="match status" value="1"/>
</dbReference>
<evidence type="ECO:0000259" key="8">
    <source>
        <dbReference type="PROSITE" id="PS00498"/>
    </source>
</evidence>
<keyword evidence="4" id="KW-0883">Thioether bond</keyword>
<dbReference type="EMBL" id="JABFUD020000024">
    <property type="protein sequence ID" value="KAI5060330.1"/>
    <property type="molecule type" value="Genomic_DNA"/>
</dbReference>